<organism evidence="2 3">
    <name type="scientific">Microvirga arsenatis</name>
    <dbReference type="NCBI Taxonomy" id="2692265"/>
    <lineage>
        <taxon>Bacteria</taxon>
        <taxon>Pseudomonadati</taxon>
        <taxon>Pseudomonadota</taxon>
        <taxon>Alphaproteobacteria</taxon>
        <taxon>Hyphomicrobiales</taxon>
        <taxon>Methylobacteriaceae</taxon>
        <taxon>Microvirga</taxon>
    </lineage>
</organism>
<proteinExistence type="predicted"/>
<evidence type="ECO:0000313" key="2">
    <source>
        <dbReference type="EMBL" id="NBJ24072.1"/>
    </source>
</evidence>
<sequence>MSDLSSGSIGELEYAPQAAAASNPLSAGLPAAWWPSIWGIAALVYGSFWMTESWSTAKPLLGPTRINHLTQDMWSLLVTLVACCALYRFYKRRSQTLGILLTVIVAALAMMWHRL</sequence>
<keyword evidence="1" id="KW-0812">Transmembrane</keyword>
<protein>
    <submittedName>
        <fullName evidence="2">Uncharacterized protein</fullName>
    </submittedName>
</protein>
<gene>
    <name evidence="2" type="ORF">GR303_06845</name>
</gene>
<feature type="transmembrane region" description="Helical" evidence="1">
    <location>
        <begin position="32"/>
        <end position="51"/>
    </location>
</feature>
<evidence type="ECO:0000256" key="1">
    <source>
        <dbReference type="SAM" id="Phobius"/>
    </source>
</evidence>
<name>A0ABW9YUK9_9HYPH</name>
<dbReference type="RefSeq" id="WP_161723621.1">
    <property type="nucleotide sequence ID" value="NZ_JAAAXI010000009.1"/>
</dbReference>
<dbReference type="EMBL" id="JAAAXJ010000003">
    <property type="protein sequence ID" value="NBJ24072.1"/>
    <property type="molecule type" value="Genomic_DNA"/>
</dbReference>
<keyword evidence="3" id="KW-1185">Reference proteome</keyword>
<keyword evidence="1" id="KW-1133">Transmembrane helix</keyword>
<dbReference type="Proteomes" id="UP000818323">
    <property type="component" value="Unassembled WGS sequence"/>
</dbReference>
<feature type="transmembrane region" description="Helical" evidence="1">
    <location>
        <begin position="96"/>
        <end position="113"/>
    </location>
</feature>
<evidence type="ECO:0000313" key="3">
    <source>
        <dbReference type="Proteomes" id="UP000818323"/>
    </source>
</evidence>
<accession>A0ABW9YUK9</accession>
<comment type="caution">
    <text evidence="2">The sequence shown here is derived from an EMBL/GenBank/DDBJ whole genome shotgun (WGS) entry which is preliminary data.</text>
</comment>
<reference evidence="2 3" key="1">
    <citation type="submission" date="2020-01" db="EMBL/GenBank/DDBJ databases">
        <title>Microvirga sp. nov., an arsenate reduction bacterium isolated from Tibet hotspring sediments.</title>
        <authorList>
            <person name="Yuan C.-G."/>
        </authorList>
    </citation>
    <scope>NUCLEOTIDE SEQUENCE [LARGE SCALE GENOMIC DNA]</scope>
    <source>
        <strain evidence="2 3">SYSU G3D203</strain>
    </source>
</reference>
<keyword evidence="1" id="KW-0472">Membrane</keyword>